<comment type="subunit">
    <text evidence="2">Heterodimer of SbcC and SbcD.</text>
</comment>
<evidence type="ECO:0000256" key="3">
    <source>
        <dbReference type="ARBA" id="ARBA00013368"/>
    </source>
</evidence>
<dbReference type="GO" id="GO:0006302">
    <property type="term" value="P:double-strand break repair"/>
    <property type="evidence" value="ECO:0007669"/>
    <property type="project" value="InterPro"/>
</dbReference>
<dbReference type="InterPro" id="IPR038729">
    <property type="entry name" value="Rad50/SbcC_AAA"/>
</dbReference>
<evidence type="ECO:0000313" key="7">
    <source>
        <dbReference type="Proteomes" id="UP000030982"/>
    </source>
</evidence>
<dbReference type="PANTHER" id="PTHR32114">
    <property type="entry name" value="ABC TRANSPORTER ABCH.3"/>
    <property type="match status" value="1"/>
</dbReference>
<sequence length="1044" mass="111242">MRLHRLEMAAFGPFAARQSIDFDSLAEHGLFLLNGATGAGKTSVLDAVCFALYGGLPGARQGSKSLKSHHADASAEPFVELEFSAQGRRFEVRRTPAWDRPSARSKNGSTLQQATTQLRELVDNEWEALSARNDEAASLLRDVLGMDREQFTRVAMLPQGEFAAFLRADPKDREKLLESLFATGRFADVEAELASMAQEAEASAAKAETAARIPVRQLVAELAAHRELASADGNGASEDEDSPQLGVTLPVPYEGVAADELALADAEAWFRAADGSFEELAQRAQAASARARDEAVAARLAEEECRRAVEDAAELAAARERRKRWEAKAADHAARLDRLDRSRAAAALRPELEEDRRAAAACAAAEEELRAALGAAAAVGWTSADDDELSPSALRAEAGNTRAEAAVLAERVPLEDELDQLIAEQGRAVSAAKRGRESLSRLEAERSYLDRAEAELVAERERIEPIAAARAGDERDEQSARAVMEAVKEYGSAAGLLETAQQLLLRRRAEALELREQWLDLRQERLDHTAFELAARLEDGMECPVCGSPDHPRPAVGDDDPLRLVDREKAAAAAAEAGVERERSAASDLAEARAKVAAVVARGGDADPDKGARVLAEASARLKHARAAEERLKLISQQLAVIETRRREAAGEREAAATELAVAEATLARLSGEIEQRQSDLIEWRAGWASLSARHSALTALVRALEPLADAAAKAAAGRAHAASAAEALCAALEGSRFADADSARNALLTEAEAQALQSAVESHLAEEQAIAGLLSSAAARRALAAEQDTGSEAAPQVHERLEACQRELARAEAALATAQTAQHSAVAARGRCERLHKEFAQALPVVSSARARADLLGELQRTARGSGDNRLRMSLHRYVLAARLEQVAVAATERLAVMSDGRFSLEHSDALAARGAASGLGLEVFDAWTGQRRDPSTLSGGESFMASLALALGLADVVQHEAGGIDIETLFVDEGFGSLDEQTLEQVMEAIEGLRDGGRTVGLVSHVAELKQRIPAQIRVTKGRSGSSVAVVAGADTFYDGGA</sequence>
<protein>
    <recommendedName>
        <fullName evidence="3">Nuclease SbcCD subunit C</fullName>
    </recommendedName>
</protein>
<dbReference type="PANTHER" id="PTHR32114:SF2">
    <property type="entry name" value="ABC TRANSPORTER ABCH.3"/>
    <property type="match status" value="1"/>
</dbReference>
<accession>A0A0B2ASI8</accession>
<feature type="coiled-coil region" evidence="4">
    <location>
        <begin position="625"/>
        <end position="680"/>
    </location>
</feature>
<dbReference type="EMBL" id="JTDL01000037">
    <property type="protein sequence ID" value="KHL04913.1"/>
    <property type="molecule type" value="Genomic_DNA"/>
</dbReference>
<dbReference type="OrthoDB" id="9795626at2"/>
<evidence type="ECO:0000313" key="6">
    <source>
        <dbReference type="EMBL" id="KHL04913.1"/>
    </source>
</evidence>
<organism evidence="6 7">
    <name type="scientific">Sinomonas humi</name>
    <dbReference type="NCBI Taxonomy" id="1338436"/>
    <lineage>
        <taxon>Bacteria</taxon>
        <taxon>Bacillati</taxon>
        <taxon>Actinomycetota</taxon>
        <taxon>Actinomycetes</taxon>
        <taxon>Micrococcales</taxon>
        <taxon>Micrococcaceae</taxon>
        <taxon>Sinomonas</taxon>
    </lineage>
</organism>
<proteinExistence type="inferred from homology"/>
<keyword evidence="4" id="KW-0175">Coiled coil</keyword>
<feature type="coiled-coil region" evidence="4">
    <location>
        <begin position="795"/>
        <end position="822"/>
    </location>
</feature>
<dbReference type="Pfam" id="PF13476">
    <property type="entry name" value="AAA_23"/>
    <property type="match status" value="1"/>
</dbReference>
<gene>
    <name evidence="6" type="ORF">LK10_02645</name>
</gene>
<dbReference type="Proteomes" id="UP000030982">
    <property type="component" value="Unassembled WGS sequence"/>
</dbReference>
<dbReference type="SUPFAM" id="SSF52540">
    <property type="entry name" value="P-loop containing nucleoside triphosphate hydrolases"/>
    <property type="match status" value="1"/>
</dbReference>
<dbReference type="RefSeq" id="WP_043119896.1">
    <property type="nucleotide sequence ID" value="NZ_JTDL01000037.1"/>
</dbReference>
<dbReference type="InterPro" id="IPR027417">
    <property type="entry name" value="P-loop_NTPase"/>
</dbReference>
<evidence type="ECO:0000256" key="4">
    <source>
        <dbReference type="SAM" id="Coils"/>
    </source>
</evidence>
<feature type="coiled-coil region" evidence="4">
    <location>
        <begin position="298"/>
        <end position="342"/>
    </location>
</feature>
<comment type="caution">
    <text evidence="6">The sequence shown here is derived from an EMBL/GenBank/DDBJ whole genome shotgun (WGS) entry which is preliminary data.</text>
</comment>
<dbReference type="Gene3D" id="3.40.50.300">
    <property type="entry name" value="P-loop containing nucleotide triphosphate hydrolases"/>
    <property type="match status" value="2"/>
</dbReference>
<feature type="domain" description="Rad50/SbcC-type AAA" evidence="5">
    <location>
        <begin position="5"/>
        <end position="181"/>
    </location>
</feature>
<dbReference type="STRING" id="1338436.LK10_02645"/>
<name>A0A0B2ASI8_9MICC</name>
<evidence type="ECO:0000259" key="5">
    <source>
        <dbReference type="Pfam" id="PF13476"/>
    </source>
</evidence>
<dbReference type="Pfam" id="PF13558">
    <property type="entry name" value="SbcC_Walker_B"/>
    <property type="match status" value="1"/>
</dbReference>
<evidence type="ECO:0000256" key="1">
    <source>
        <dbReference type="ARBA" id="ARBA00006930"/>
    </source>
</evidence>
<comment type="similarity">
    <text evidence="1">Belongs to the SMC family. SbcC subfamily.</text>
</comment>
<dbReference type="GO" id="GO:0016887">
    <property type="term" value="F:ATP hydrolysis activity"/>
    <property type="evidence" value="ECO:0007669"/>
    <property type="project" value="InterPro"/>
</dbReference>
<evidence type="ECO:0000256" key="2">
    <source>
        <dbReference type="ARBA" id="ARBA00011322"/>
    </source>
</evidence>
<reference evidence="6 7" key="1">
    <citation type="submission" date="2014-09" db="EMBL/GenBank/DDBJ databases">
        <title>Genome sequence of Sinomonas sp. MUSC 117.</title>
        <authorList>
            <person name="Lee L.-H."/>
        </authorList>
    </citation>
    <scope>NUCLEOTIDE SEQUENCE [LARGE SCALE GENOMIC DNA]</scope>
    <source>
        <strain evidence="6 7">MUSC 117</strain>
    </source>
</reference>
<keyword evidence="7" id="KW-1185">Reference proteome</keyword>
<dbReference type="AlphaFoldDB" id="A0A0B2ASI8"/>